<evidence type="ECO:0000313" key="2">
    <source>
        <dbReference type="Proteomes" id="UP000294325"/>
    </source>
</evidence>
<accession>A0A4P7C487</accession>
<sequence>MVENLSVAKKSAEGILKFCFPRTTVFQLSKIKHFEVKLYRQIAKILCFDLKGIYLFRSEAADRHENSRKKFAHDPECQRLTGNPSAHELLQLPL</sequence>
<dbReference type="KEGG" id="nwr:E3U44_14880"/>
<proteinExistence type="predicted"/>
<keyword evidence="2" id="KW-1185">Reference proteome</keyword>
<dbReference type="AlphaFoldDB" id="A0A4P7C487"/>
<dbReference type="EMBL" id="CP038033">
    <property type="protein sequence ID" value="QBQ55652.1"/>
    <property type="molecule type" value="Genomic_DNA"/>
</dbReference>
<name>A0A4P7C487_9GAMM</name>
<dbReference type="RefSeq" id="WP_134358909.1">
    <property type="nucleotide sequence ID" value="NZ_CP038033.1"/>
</dbReference>
<reference evidence="1 2" key="1">
    <citation type="submission" date="2019-03" db="EMBL/GenBank/DDBJ databases">
        <title>The genome sequence of Nitrosococcus wardiae strain D1FHST reveals the archetypal metabolic capacity of ammonia-oxidizing Gammaproteobacteria.</title>
        <authorList>
            <person name="Wang L."/>
            <person name="Lim C.K."/>
            <person name="Hanson T.E."/>
            <person name="Dang H."/>
            <person name="Klotz M.G."/>
        </authorList>
    </citation>
    <scope>NUCLEOTIDE SEQUENCE [LARGE SCALE GENOMIC DNA]</scope>
    <source>
        <strain evidence="1 2">D1FHS</strain>
    </source>
</reference>
<gene>
    <name evidence="1" type="ORF">E3U44_14880</name>
</gene>
<protein>
    <submittedName>
        <fullName evidence="1">Uncharacterized protein</fullName>
    </submittedName>
</protein>
<dbReference type="Proteomes" id="UP000294325">
    <property type="component" value="Chromosome"/>
</dbReference>
<evidence type="ECO:0000313" key="1">
    <source>
        <dbReference type="EMBL" id="QBQ55652.1"/>
    </source>
</evidence>
<organism evidence="1 2">
    <name type="scientific">Nitrosococcus wardiae</name>
    <dbReference type="NCBI Taxonomy" id="1814290"/>
    <lineage>
        <taxon>Bacteria</taxon>
        <taxon>Pseudomonadati</taxon>
        <taxon>Pseudomonadota</taxon>
        <taxon>Gammaproteobacteria</taxon>
        <taxon>Chromatiales</taxon>
        <taxon>Chromatiaceae</taxon>
        <taxon>Nitrosococcus</taxon>
    </lineage>
</organism>